<evidence type="ECO:0000256" key="2">
    <source>
        <dbReference type="ARBA" id="ARBA00022475"/>
    </source>
</evidence>
<comment type="subcellular location">
    <subcellularLocation>
        <location evidence="1">Cell membrane</location>
        <topology evidence="1">Multi-pass membrane protein</topology>
    </subcellularLocation>
</comment>
<dbReference type="AlphaFoldDB" id="A0A895XKF7"/>
<evidence type="ECO:0000256" key="7">
    <source>
        <dbReference type="SAM" id="Phobius"/>
    </source>
</evidence>
<feature type="region of interest" description="Disordered" evidence="6">
    <location>
        <begin position="1"/>
        <end position="83"/>
    </location>
</feature>
<feature type="compositionally biased region" description="Basic and acidic residues" evidence="6">
    <location>
        <begin position="400"/>
        <end position="410"/>
    </location>
</feature>
<feature type="compositionally biased region" description="Polar residues" evidence="6">
    <location>
        <begin position="369"/>
        <end position="380"/>
    </location>
</feature>
<feature type="transmembrane region" description="Helical" evidence="7">
    <location>
        <begin position="325"/>
        <end position="348"/>
    </location>
</feature>
<feature type="transmembrane region" description="Helical" evidence="7">
    <location>
        <begin position="291"/>
        <end position="313"/>
    </location>
</feature>
<keyword evidence="3 7" id="KW-0812">Transmembrane</keyword>
<dbReference type="PANTHER" id="PTHR30213">
    <property type="entry name" value="INNER MEMBRANE PROTEIN YHJD"/>
    <property type="match status" value="1"/>
</dbReference>
<dbReference type="KEGG" id="nav:JQS30_02530"/>
<feature type="transmembrane region" description="Helical" evidence="7">
    <location>
        <begin position="118"/>
        <end position="141"/>
    </location>
</feature>
<reference evidence="8" key="1">
    <citation type="submission" date="2021-02" db="EMBL/GenBank/DDBJ databases">
        <title>Natronoglycomyces albus gen. nov., sp. nov, a haloalkaliphilic actinobacterium from a soda solonchak soil.</title>
        <authorList>
            <person name="Sorokin D.Y."/>
            <person name="Khijniak T.V."/>
            <person name="Zakharycheva A.P."/>
            <person name="Boueva O.V."/>
            <person name="Ariskina E.V."/>
            <person name="Hahnke R.L."/>
            <person name="Bunk B."/>
            <person name="Sproer C."/>
            <person name="Schumann P."/>
            <person name="Evtushenko L.I."/>
            <person name="Kublanov I.V."/>
        </authorList>
    </citation>
    <scope>NUCLEOTIDE SEQUENCE</scope>
    <source>
        <strain evidence="8">DSM 106290</strain>
    </source>
</reference>
<dbReference type="RefSeq" id="WP_213171835.1">
    <property type="nucleotide sequence ID" value="NZ_CP070496.1"/>
</dbReference>
<feature type="compositionally biased region" description="Basic and acidic residues" evidence="6">
    <location>
        <begin position="11"/>
        <end position="23"/>
    </location>
</feature>
<feature type="transmembrane region" description="Helical" evidence="7">
    <location>
        <begin position="173"/>
        <end position="192"/>
    </location>
</feature>
<evidence type="ECO:0000313" key="9">
    <source>
        <dbReference type="Proteomes" id="UP000662939"/>
    </source>
</evidence>
<sequence>MTDKPNPTPGDRAHDDPATDRTAKPAQTSTTDPICAETMSQDPAVHDRQSVEARSQAHDTELDDRPDQATSTESDEKKESGFGARVMAIRQKSSSIDHLVLAFKRFGSIGGSQLSAAISYYAFFAAFSLSLLAVAVFGYMLNIPRLYAAVEDWLETNLPVVDIAMLEDSRTGVGVLALAGLLIAGVAWVKAVRFSVRTIWGLPPEPGNLVVRWLVDLGVLVGLGILLITTVSITAGAEWLVSWVNDEAANGGGQTFLIAASSLLLGVFVNAILAAAILQALPRLAIPLRRIVGAALAVAIGLELLKTVGRFYITGATDRPAYQAVATAVGLLVFLYIFNQMLLFAAAWTATSQRGTAYDLSQRESIDSQRLAQQVESEPNGNPRDLVVEGADDSAGDTHSQSDKDSQRRE</sequence>
<dbReference type="PANTHER" id="PTHR30213:SF1">
    <property type="entry name" value="INNER MEMBRANE PROTEIN YHJD"/>
    <property type="match status" value="1"/>
</dbReference>
<keyword evidence="9" id="KW-1185">Reference proteome</keyword>
<dbReference type="GO" id="GO:0005886">
    <property type="term" value="C:plasma membrane"/>
    <property type="evidence" value="ECO:0007669"/>
    <property type="project" value="UniProtKB-SubCell"/>
</dbReference>
<keyword evidence="4 7" id="KW-1133">Transmembrane helix</keyword>
<feature type="transmembrane region" description="Helical" evidence="7">
    <location>
        <begin position="213"/>
        <end position="236"/>
    </location>
</feature>
<feature type="compositionally biased region" description="Basic and acidic residues" evidence="6">
    <location>
        <begin position="44"/>
        <end position="67"/>
    </location>
</feature>
<dbReference type="InterPro" id="IPR017039">
    <property type="entry name" value="Virul_fac_BrkB"/>
</dbReference>
<protein>
    <submittedName>
        <fullName evidence="8">YihY/virulence factor BrkB family protein</fullName>
    </submittedName>
</protein>
<dbReference type="Pfam" id="PF03631">
    <property type="entry name" value="Virul_fac_BrkB"/>
    <property type="match status" value="1"/>
</dbReference>
<evidence type="ECO:0000256" key="1">
    <source>
        <dbReference type="ARBA" id="ARBA00004651"/>
    </source>
</evidence>
<feature type="region of interest" description="Disordered" evidence="6">
    <location>
        <begin position="369"/>
        <end position="410"/>
    </location>
</feature>
<evidence type="ECO:0000313" key="8">
    <source>
        <dbReference type="EMBL" id="QSB05824.1"/>
    </source>
</evidence>
<keyword evidence="5 7" id="KW-0472">Membrane</keyword>
<dbReference type="EMBL" id="CP070496">
    <property type="protein sequence ID" value="QSB05824.1"/>
    <property type="molecule type" value="Genomic_DNA"/>
</dbReference>
<evidence type="ECO:0000256" key="3">
    <source>
        <dbReference type="ARBA" id="ARBA00022692"/>
    </source>
</evidence>
<keyword evidence="2" id="KW-1003">Cell membrane</keyword>
<organism evidence="8 9">
    <name type="scientific">Natronoglycomyces albus</name>
    <dbReference type="NCBI Taxonomy" id="2811108"/>
    <lineage>
        <taxon>Bacteria</taxon>
        <taxon>Bacillati</taxon>
        <taxon>Actinomycetota</taxon>
        <taxon>Actinomycetes</taxon>
        <taxon>Glycomycetales</taxon>
        <taxon>Glycomycetaceae</taxon>
        <taxon>Natronoglycomyces</taxon>
    </lineage>
</organism>
<evidence type="ECO:0000256" key="4">
    <source>
        <dbReference type="ARBA" id="ARBA00022989"/>
    </source>
</evidence>
<evidence type="ECO:0000256" key="6">
    <source>
        <dbReference type="SAM" id="MobiDB-lite"/>
    </source>
</evidence>
<feature type="transmembrane region" description="Helical" evidence="7">
    <location>
        <begin position="256"/>
        <end position="279"/>
    </location>
</feature>
<name>A0A895XKF7_9ACTN</name>
<proteinExistence type="predicted"/>
<accession>A0A895XKF7</accession>
<evidence type="ECO:0000256" key="5">
    <source>
        <dbReference type="ARBA" id="ARBA00023136"/>
    </source>
</evidence>
<dbReference type="Proteomes" id="UP000662939">
    <property type="component" value="Chromosome"/>
</dbReference>
<gene>
    <name evidence="8" type="ORF">JQS30_02530</name>
</gene>